<evidence type="ECO:0000256" key="12">
    <source>
        <dbReference type="ARBA" id="ARBA00023315"/>
    </source>
</evidence>
<dbReference type="GO" id="GO:0031509">
    <property type="term" value="P:subtelomeric heterochromatin formation"/>
    <property type="evidence" value="ECO:0007669"/>
    <property type="project" value="InterPro"/>
</dbReference>
<feature type="region of interest" description="Interaction with histone H4 N-terminus" evidence="16">
    <location>
        <begin position="44"/>
        <end position="46"/>
    </location>
</feature>
<organism evidence="19 20">
    <name type="scientific">Lachancea meyersii CBS 8951</name>
    <dbReference type="NCBI Taxonomy" id="1266667"/>
    <lineage>
        <taxon>Eukaryota</taxon>
        <taxon>Fungi</taxon>
        <taxon>Dikarya</taxon>
        <taxon>Ascomycota</taxon>
        <taxon>Saccharomycotina</taxon>
        <taxon>Saccharomycetes</taxon>
        <taxon>Saccharomycetales</taxon>
        <taxon>Saccharomycetaceae</taxon>
        <taxon>Lachancea</taxon>
    </lineage>
</organism>
<dbReference type="EMBL" id="LT598483">
    <property type="protein sequence ID" value="SCU78229.1"/>
    <property type="molecule type" value="Genomic_DNA"/>
</dbReference>
<evidence type="ECO:0000256" key="3">
    <source>
        <dbReference type="ARBA" id="ARBA00010543"/>
    </source>
</evidence>
<keyword evidence="9" id="KW-0156">Chromatin regulator</keyword>
<dbReference type="PANTHER" id="PTHR12046">
    <property type="entry name" value="HISTONE ACETYLTRANSFERASE TYPE B CATALYTIC SUBUNIT"/>
    <property type="match status" value="1"/>
</dbReference>
<evidence type="ECO:0000256" key="15">
    <source>
        <dbReference type="PIRSR" id="PIRSR038084-1"/>
    </source>
</evidence>
<dbReference type="AlphaFoldDB" id="A0A1G4INZ7"/>
<evidence type="ECO:0000256" key="6">
    <source>
        <dbReference type="ARBA" id="ARBA00022490"/>
    </source>
</evidence>
<dbReference type="GO" id="GO:0005737">
    <property type="term" value="C:cytoplasm"/>
    <property type="evidence" value="ECO:0007669"/>
    <property type="project" value="UniProtKB-SubCell"/>
</dbReference>
<dbReference type="OrthoDB" id="10253098at2759"/>
<name>A0A1G4INZ7_9SACH</name>
<evidence type="ECO:0000256" key="10">
    <source>
        <dbReference type="ARBA" id="ARBA00023204"/>
    </source>
</evidence>
<comment type="catalytic activity">
    <reaction evidence="13 14">
        <text>L-lysyl-[protein] + acetyl-CoA = N(6)-acetyl-L-lysyl-[protein] + CoA + H(+)</text>
        <dbReference type="Rhea" id="RHEA:45948"/>
        <dbReference type="Rhea" id="RHEA-COMP:9752"/>
        <dbReference type="Rhea" id="RHEA-COMP:10731"/>
        <dbReference type="ChEBI" id="CHEBI:15378"/>
        <dbReference type="ChEBI" id="CHEBI:29969"/>
        <dbReference type="ChEBI" id="CHEBI:57287"/>
        <dbReference type="ChEBI" id="CHEBI:57288"/>
        <dbReference type="ChEBI" id="CHEBI:61930"/>
        <dbReference type="EC" id="2.3.1.48"/>
    </reaction>
</comment>
<dbReference type="FunFam" id="3.40.630.30:FF:000114">
    <property type="entry name" value="Histone acetyltransferase type B catalytic subunit"/>
    <property type="match status" value="1"/>
</dbReference>
<evidence type="ECO:0000256" key="16">
    <source>
        <dbReference type="PIRSR" id="PIRSR038084-2"/>
    </source>
</evidence>
<evidence type="ECO:0000256" key="14">
    <source>
        <dbReference type="PIRNR" id="PIRNR038084"/>
    </source>
</evidence>
<dbReference type="Gene3D" id="1.10.10.390">
    <property type="match status" value="1"/>
</dbReference>
<dbReference type="GO" id="GO:0005634">
    <property type="term" value="C:nucleus"/>
    <property type="evidence" value="ECO:0007669"/>
    <property type="project" value="UniProtKB-SubCell"/>
</dbReference>
<accession>A0A1G4INZ7</accession>
<feature type="binding site" evidence="16">
    <location>
        <position position="268"/>
    </location>
    <ligand>
        <name>acetyl-CoA</name>
        <dbReference type="ChEBI" id="CHEBI:57288"/>
    </ligand>
</feature>
<dbReference type="Pfam" id="PF21184">
    <property type="entry name" value="HAT1_C_fung"/>
    <property type="match status" value="1"/>
</dbReference>
<dbReference type="GO" id="GO:0000781">
    <property type="term" value="C:chromosome, telomeric region"/>
    <property type="evidence" value="ECO:0007669"/>
    <property type="project" value="GOC"/>
</dbReference>
<keyword evidence="8" id="KW-0227">DNA damage</keyword>
<gene>
    <name evidence="19" type="ORF">LAME_0A03774G</name>
</gene>
<dbReference type="PIRSF" id="PIRSF038084">
    <property type="entry name" value="HAT-B_cat"/>
    <property type="match status" value="1"/>
</dbReference>
<evidence type="ECO:0000256" key="9">
    <source>
        <dbReference type="ARBA" id="ARBA00022853"/>
    </source>
</evidence>
<dbReference type="InterPro" id="IPR016181">
    <property type="entry name" value="Acyl_CoA_acyltransferase"/>
</dbReference>
<evidence type="ECO:0000256" key="11">
    <source>
        <dbReference type="ARBA" id="ARBA00023242"/>
    </source>
</evidence>
<protein>
    <recommendedName>
        <fullName evidence="5 14">Histone acetyltransferase type B catalytic subunit</fullName>
        <ecNumber evidence="4 14">2.3.1.48</ecNumber>
    </recommendedName>
</protein>
<keyword evidence="11 14" id="KW-0539">Nucleus</keyword>
<comment type="subcellular location">
    <subcellularLocation>
        <location evidence="2 14">Cytoplasm</location>
    </subcellularLocation>
    <subcellularLocation>
        <location evidence="1 14">Nucleus</location>
    </subcellularLocation>
</comment>
<dbReference type="PROSITE" id="PS51186">
    <property type="entry name" value="GNAT"/>
    <property type="match status" value="1"/>
</dbReference>
<feature type="site" description="Interaction with histone H4 N-terminus" evidence="17">
    <location>
        <position position="175"/>
    </location>
</feature>
<sequence>MDAASQMKPEAWTVSSNEALKLSLVDETGAVQFSPIFTYPIFGDSEQVFGYQDLQIFLAFDSVTFKPFSNVKYGAKLVDTVDDVQDKVLSFLPKGDVIVKNEEEWVDAFTKERQSFALPKDSSRIGSYETAEDEFAMFKVNFQDPEIRALHGRMQIFTLLFIESASYIDDDDDGWELFLTFNLRTKQCIGYCTTYQYWKYSGNVKLDQDVETYKTAKISQFLIFPPYQGKGHGSILYNAIMKNWIDDPKVLEITVEDPNESFDALRDRCDYRRLRDSGFNLCIPDELPINENWIEFQRTSLKLEKRQFMRLVEMFLMSNSSSKFRLQVKKRLYEKNYELLRDLDAPTRNDKLQTAFLSISKEYEAVISTVLNNKRTVPEEMEPINKKTKI</sequence>
<comment type="function">
    <text evidence="14">Catalytic component of the histone acetylase B (HAT-B) complex. Has intrinsic substrate specificity that modifies lysine in recognition sequence GXGKXG. Involved in DNA double-strand break repair.</text>
</comment>
<keyword evidence="20" id="KW-1185">Reference proteome</keyword>
<evidence type="ECO:0000259" key="18">
    <source>
        <dbReference type="PROSITE" id="PS51186"/>
    </source>
</evidence>
<feature type="region of interest" description="Interaction with histone H4 N-terminus" evidence="16">
    <location>
        <begin position="195"/>
        <end position="197"/>
    </location>
</feature>
<dbReference type="InterPro" id="IPR017380">
    <property type="entry name" value="Hist_AcTrfase_B-typ_cat-su"/>
</dbReference>
<evidence type="ECO:0000256" key="5">
    <source>
        <dbReference type="ARBA" id="ARBA00021268"/>
    </source>
</evidence>
<dbReference type="Pfam" id="PF10394">
    <property type="entry name" value="Hat1_N"/>
    <property type="match status" value="1"/>
</dbReference>
<dbReference type="Proteomes" id="UP000191144">
    <property type="component" value="Chromosome A"/>
</dbReference>
<evidence type="ECO:0000256" key="1">
    <source>
        <dbReference type="ARBA" id="ARBA00004123"/>
    </source>
</evidence>
<reference evidence="20" key="1">
    <citation type="submission" date="2016-03" db="EMBL/GenBank/DDBJ databases">
        <authorList>
            <person name="Devillers Hugo."/>
        </authorList>
    </citation>
    <scope>NUCLEOTIDE SEQUENCE [LARGE SCALE GENOMIC DNA]</scope>
</reference>
<keyword evidence="7 14" id="KW-0808">Transferase</keyword>
<evidence type="ECO:0000256" key="4">
    <source>
        <dbReference type="ARBA" id="ARBA00013184"/>
    </source>
</evidence>
<evidence type="ECO:0000256" key="7">
    <source>
        <dbReference type="ARBA" id="ARBA00022679"/>
    </source>
</evidence>
<feature type="binding site" evidence="16">
    <location>
        <begin position="228"/>
        <end position="234"/>
    </location>
    <ligand>
        <name>acetyl-CoA</name>
        <dbReference type="ChEBI" id="CHEBI:57288"/>
    </ligand>
</feature>
<dbReference type="InterPro" id="IPR013523">
    <property type="entry name" value="Hist_AcTrfase_HAT1_C"/>
</dbReference>
<dbReference type="InterPro" id="IPR019467">
    <property type="entry name" value="Hat1_N"/>
</dbReference>
<keyword evidence="6 14" id="KW-0963">Cytoplasm</keyword>
<keyword evidence="10" id="KW-0234">DNA repair</keyword>
<keyword evidence="12 14" id="KW-0012">Acyltransferase</keyword>
<dbReference type="Gene3D" id="3.90.360.10">
    <property type="entry name" value="Histone acetyl transferase 1 (HAT1), N-terminal domain"/>
    <property type="match status" value="1"/>
</dbReference>
<dbReference type="GO" id="GO:0004402">
    <property type="term" value="F:histone acetyltransferase activity"/>
    <property type="evidence" value="ECO:0007669"/>
    <property type="project" value="UniProtKB-UniRule"/>
</dbReference>
<dbReference type="InterPro" id="IPR000182">
    <property type="entry name" value="GNAT_dom"/>
</dbReference>
<feature type="binding site" evidence="16">
    <location>
        <position position="259"/>
    </location>
    <ligand>
        <name>acetyl-CoA</name>
        <dbReference type="ChEBI" id="CHEBI:57288"/>
    </ligand>
</feature>
<dbReference type="GO" id="GO:0006281">
    <property type="term" value="P:DNA repair"/>
    <property type="evidence" value="ECO:0007669"/>
    <property type="project" value="UniProtKB-KW"/>
</dbReference>
<comment type="similarity">
    <text evidence="3 14">Belongs to the HAT1 family.</text>
</comment>
<dbReference type="GO" id="GO:0042393">
    <property type="term" value="F:histone binding"/>
    <property type="evidence" value="ECO:0007669"/>
    <property type="project" value="InterPro"/>
</dbReference>
<dbReference type="SUPFAM" id="SSF55729">
    <property type="entry name" value="Acyl-CoA N-acyltransferases (Nat)"/>
    <property type="match status" value="1"/>
</dbReference>
<comment type="subunit">
    <text evidence="14">Component of the HAT-B complex composed of at least HAT1 and HAT2. The HAT-B complex binds to histone H4 tail.</text>
</comment>
<feature type="binding site" evidence="16">
    <location>
        <begin position="221"/>
        <end position="223"/>
    </location>
    <ligand>
        <name>acetyl-CoA</name>
        <dbReference type="ChEBI" id="CHEBI:57288"/>
    </ligand>
</feature>
<evidence type="ECO:0000256" key="17">
    <source>
        <dbReference type="PIRSR" id="PIRSR038084-3"/>
    </source>
</evidence>
<dbReference type="Pfam" id="PF00583">
    <property type="entry name" value="Acetyltransf_1"/>
    <property type="match status" value="1"/>
</dbReference>
<dbReference type="EC" id="2.3.1.48" evidence="4 14"/>
<evidence type="ECO:0000256" key="13">
    <source>
        <dbReference type="ARBA" id="ARBA00048017"/>
    </source>
</evidence>
<feature type="active site" description="Proton donor/acceptor" evidence="15">
    <location>
        <position position="256"/>
    </location>
</feature>
<proteinExistence type="inferred from homology"/>
<evidence type="ECO:0000256" key="8">
    <source>
        <dbReference type="ARBA" id="ARBA00022763"/>
    </source>
</evidence>
<feature type="domain" description="N-acetyltransferase" evidence="18">
    <location>
        <begin position="140"/>
        <end position="310"/>
    </location>
</feature>
<evidence type="ECO:0000313" key="20">
    <source>
        <dbReference type="Proteomes" id="UP000191144"/>
    </source>
</evidence>
<evidence type="ECO:0000256" key="2">
    <source>
        <dbReference type="ARBA" id="ARBA00004496"/>
    </source>
</evidence>
<evidence type="ECO:0000313" key="19">
    <source>
        <dbReference type="EMBL" id="SCU78229.1"/>
    </source>
</evidence>
<dbReference type="InterPro" id="IPR037113">
    <property type="entry name" value="Hat1_N_sf"/>
</dbReference>
<dbReference type="Gene3D" id="3.40.630.30">
    <property type="match status" value="1"/>
</dbReference>